<sequence length="436" mass="46848">MTRHYRTAVVETGDEPIVCALEVAALFDDYVVYESPDGWYVAGGWAAEIVVGPRTVRCVYDGQVIETPWEDDPLGPVRRFLDGLPLAGWRAYGWCAFELGAAIAGLQPPDDVLAHFLIPTVETRLQGTRATVRSLTAEDLAVVERRLTAPARRTGRAAGHARVDLSAATTEYQDAVATLVGDIRAGKLEKAVLSRVIGVPEKIDFPASFEAGRRCNTPARSFLLDMGGLQVFGFSPEIVLSVDADGTVVSQPLAGTRALSGDTETDERLRRQLRTDAKEIHEHAISVRVAVEELHEPCRPDTVAVSEFMAVKERGSVQHLGSQVTGRLAEGRDAWSALAAVFPAVTASGVPKQAAYEAISRLEGQRRGPYAGAVVTVGADGTMDAALVLRSAYSRDGVTWLRAGAGVVGQSRPERELEETREKLGCIAGYLVVSEG</sequence>
<evidence type="ECO:0000259" key="5">
    <source>
        <dbReference type="Pfam" id="PF00425"/>
    </source>
</evidence>
<feature type="domain" description="Chorismate-utilising enzyme C-terminal" evidence="5">
    <location>
        <begin position="170"/>
        <end position="423"/>
    </location>
</feature>
<dbReference type="PANTHER" id="PTHR11236:SF48">
    <property type="entry name" value="ISOCHORISMATE SYNTHASE MENF"/>
    <property type="match status" value="1"/>
</dbReference>
<dbReference type="GO" id="GO:0043904">
    <property type="term" value="F:isochorismate pyruvate lyase activity"/>
    <property type="evidence" value="ECO:0007669"/>
    <property type="project" value="UniProtKB-EC"/>
</dbReference>
<dbReference type="Pfam" id="PF00425">
    <property type="entry name" value="Chorismate_bind"/>
    <property type="match status" value="1"/>
</dbReference>
<proteinExistence type="predicted"/>
<evidence type="ECO:0000313" key="6">
    <source>
        <dbReference type="EMBL" id="WIN00586.1"/>
    </source>
</evidence>
<keyword evidence="7" id="KW-1185">Reference proteome</keyword>
<name>A0ABY8WRW6_9ACTN</name>
<keyword evidence="3" id="KW-0460">Magnesium</keyword>
<dbReference type="Gene3D" id="3.60.120.10">
    <property type="entry name" value="Anthranilate synthase"/>
    <property type="match status" value="1"/>
</dbReference>
<keyword evidence="4 6" id="KW-0456">Lyase</keyword>
<evidence type="ECO:0000256" key="1">
    <source>
        <dbReference type="ARBA" id="ARBA00001946"/>
    </source>
</evidence>
<comment type="cofactor">
    <cofactor evidence="1">
        <name>Mg(2+)</name>
        <dbReference type="ChEBI" id="CHEBI:18420"/>
    </cofactor>
</comment>
<evidence type="ECO:0000256" key="4">
    <source>
        <dbReference type="ARBA" id="ARBA00023239"/>
    </source>
</evidence>
<dbReference type="PRINTS" id="PR00095">
    <property type="entry name" value="ANTSNTHASEI"/>
</dbReference>
<organism evidence="6 7">
    <name type="scientific">Actinoplanes oblitus</name>
    <dbReference type="NCBI Taxonomy" id="3040509"/>
    <lineage>
        <taxon>Bacteria</taxon>
        <taxon>Bacillati</taxon>
        <taxon>Actinomycetota</taxon>
        <taxon>Actinomycetes</taxon>
        <taxon>Micromonosporales</taxon>
        <taxon>Micromonosporaceae</taxon>
        <taxon>Actinoplanes</taxon>
    </lineage>
</organism>
<dbReference type="SUPFAM" id="SSF56322">
    <property type="entry name" value="ADC synthase"/>
    <property type="match status" value="1"/>
</dbReference>
<dbReference type="InterPro" id="IPR019996">
    <property type="entry name" value="Salicylate_synthase"/>
</dbReference>
<dbReference type="InterPro" id="IPR019999">
    <property type="entry name" value="Anth_synth_I-like"/>
</dbReference>
<dbReference type="RefSeq" id="WP_284922115.1">
    <property type="nucleotide sequence ID" value="NZ_CP126980.1"/>
</dbReference>
<dbReference type="EC" id="4.2.99.21" evidence="6"/>
<dbReference type="PANTHER" id="PTHR11236">
    <property type="entry name" value="AMINOBENZOATE/ANTHRANILATE SYNTHASE"/>
    <property type="match status" value="1"/>
</dbReference>
<dbReference type="InterPro" id="IPR005801">
    <property type="entry name" value="ADC_synthase"/>
</dbReference>
<dbReference type="InterPro" id="IPR015890">
    <property type="entry name" value="Chorismate_C"/>
</dbReference>
<dbReference type="NCBIfam" id="TIGR03494">
    <property type="entry name" value="salicyl_syn"/>
    <property type="match status" value="1"/>
</dbReference>
<reference evidence="6 7" key="1">
    <citation type="submission" date="2023-06" db="EMBL/GenBank/DDBJ databases">
        <authorList>
            <person name="Yushchuk O."/>
            <person name="Binda E."/>
            <person name="Ruckert-Reed C."/>
            <person name="Fedorenko V."/>
            <person name="Kalinowski J."/>
            <person name="Marinelli F."/>
        </authorList>
    </citation>
    <scope>NUCLEOTIDE SEQUENCE [LARGE SCALE GENOMIC DNA]</scope>
    <source>
        <strain evidence="6 7">NRRL 3884</strain>
    </source>
</reference>
<dbReference type="EMBL" id="CP126980">
    <property type="protein sequence ID" value="WIN00586.1"/>
    <property type="molecule type" value="Genomic_DNA"/>
</dbReference>
<evidence type="ECO:0000256" key="2">
    <source>
        <dbReference type="ARBA" id="ARBA00022723"/>
    </source>
</evidence>
<protein>
    <submittedName>
        <fullName evidence="6">Salicylate synthase</fullName>
        <ecNumber evidence="6">4.2.99.21</ecNumber>
    </submittedName>
</protein>
<keyword evidence="2" id="KW-0479">Metal-binding</keyword>
<dbReference type="Proteomes" id="UP001240150">
    <property type="component" value="Chromosome"/>
</dbReference>
<evidence type="ECO:0000256" key="3">
    <source>
        <dbReference type="ARBA" id="ARBA00022842"/>
    </source>
</evidence>
<evidence type="ECO:0000313" key="7">
    <source>
        <dbReference type="Proteomes" id="UP001240150"/>
    </source>
</evidence>
<gene>
    <name evidence="6" type="ORF">ACTOB_004301</name>
</gene>
<accession>A0ABY8WRW6</accession>